<dbReference type="Proteomes" id="UP000183656">
    <property type="component" value="Unassembled WGS sequence"/>
</dbReference>
<gene>
    <name evidence="1" type="ORF">SAMN04489707_10634</name>
</gene>
<accession>A0A1I7KPH9</accession>
<dbReference type="STRING" id="343013.SAMN04489707_10634"/>
<dbReference type="Gene3D" id="1.10.1220.10">
    <property type="entry name" value="Met repressor-like"/>
    <property type="match status" value="1"/>
</dbReference>
<dbReference type="InterPro" id="IPR010985">
    <property type="entry name" value="Ribbon_hlx_hlx"/>
</dbReference>
<dbReference type="InterPro" id="IPR008651">
    <property type="entry name" value="Uncharacterised_HicB"/>
</dbReference>
<evidence type="ECO:0000313" key="1">
    <source>
        <dbReference type="EMBL" id="SFU99319.1"/>
    </source>
</evidence>
<proteinExistence type="predicted"/>
<dbReference type="EMBL" id="FPBX01000063">
    <property type="protein sequence ID" value="SFU99319.1"/>
    <property type="molecule type" value="Genomic_DNA"/>
</dbReference>
<dbReference type="Pfam" id="PF05534">
    <property type="entry name" value="HicB"/>
    <property type="match status" value="1"/>
</dbReference>
<dbReference type="RefSeq" id="WP_082366666.1">
    <property type="nucleotide sequence ID" value="NZ_CYIG01000067.1"/>
</dbReference>
<protein>
    <submittedName>
        <fullName evidence="1">HicB family protein</fullName>
    </submittedName>
</protein>
<evidence type="ECO:0000313" key="2">
    <source>
        <dbReference type="Proteomes" id="UP000183656"/>
    </source>
</evidence>
<organism evidence="1 2">
    <name type="scientific">Paenacidovorax caeni</name>
    <dbReference type="NCBI Taxonomy" id="343013"/>
    <lineage>
        <taxon>Bacteria</taxon>
        <taxon>Pseudomonadati</taxon>
        <taxon>Pseudomonadota</taxon>
        <taxon>Betaproteobacteria</taxon>
        <taxon>Burkholderiales</taxon>
        <taxon>Comamonadaceae</taxon>
        <taxon>Paenacidovorax</taxon>
    </lineage>
</organism>
<dbReference type="SUPFAM" id="SSF47598">
    <property type="entry name" value="Ribbon-helix-helix"/>
    <property type="match status" value="1"/>
</dbReference>
<dbReference type="AlphaFoldDB" id="A0A1I7KPH9"/>
<dbReference type="GO" id="GO:0006355">
    <property type="term" value="P:regulation of DNA-templated transcription"/>
    <property type="evidence" value="ECO:0007669"/>
    <property type="project" value="InterPro"/>
</dbReference>
<keyword evidence="2" id="KW-1185">Reference proteome</keyword>
<reference evidence="1 2" key="1">
    <citation type="submission" date="2016-10" db="EMBL/GenBank/DDBJ databases">
        <authorList>
            <person name="de Groot N.N."/>
        </authorList>
    </citation>
    <scope>NUCLEOTIDE SEQUENCE [LARGE SCALE GENOMIC DNA]</scope>
    <source>
        <strain evidence="1 2">R-24608</strain>
    </source>
</reference>
<dbReference type="InterPro" id="IPR013321">
    <property type="entry name" value="Arc_rbn_hlx_hlx"/>
</dbReference>
<sequence length="53" mass="5964">MNTQQPHGVTFTLRVPGPLQEKAKALAKSEHLSLNSLIVRLIEREITQKGQQQ</sequence>
<name>A0A1I7KPH9_9BURK</name>
<dbReference type="OrthoDB" id="6890552at2"/>